<dbReference type="EMBL" id="JBANQN010000006">
    <property type="protein sequence ID" value="KAK6787544.1"/>
    <property type="molecule type" value="Genomic_DNA"/>
</dbReference>
<gene>
    <name evidence="1" type="ORF">RDI58_016069</name>
</gene>
<organism evidence="1 2">
    <name type="scientific">Solanum bulbocastanum</name>
    <name type="common">Wild potato</name>
    <dbReference type="NCBI Taxonomy" id="147425"/>
    <lineage>
        <taxon>Eukaryota</taxon>
        <taxon>Viridiplantae</taxon>
        <taxon>Streptophyta</taxon>
        <taxon>Embryophyta</taxon>
        <taxon>Tracheophyta</taxon>
        <taxon>Spermatophyta</taxon>
        <taxon>Magnoliopsida</taxon>
        <taxon>eudicotyledons</taxon>
        <taxon>Gunneridae</taxon>
        <taxon>Pentapetalae</taxon>
        <taxon>asterids</taxon>
        <taxon>lamiids</taxon>
        <taxon>Solanales</taxon>
        <taxon>Solanaceae</taxon>
        <taxon>Solanoideae</taxon>
        <taxon>Solaneae</taxon>
        <taxon>Solanum</taxon>
    </lineage>
</organism>
<keyword evidence="2" id="KW-1185">Reference proteome</keyword>
<protein>
    <submittedName>
        <fullName evidence="1">Uncharacterized protein</fullName>
    </submittedName>
</protein>
<dbReference type="Proteomes" id="UP001371456">
    <property type="component" value="Unassembled WGS sequence"/>
</dbReference>
<dbReference type="AlphaFoldDB" id="A0AAN8TGM8"/>
<comment type="caution">
    <text evidence="1">The sequence shown here is derived from an EMBL/GenBank/DDBJ whole genome shotgun (WGS) entry which is preliminary data.</text>
</comment>
<accession>A0AAN8TGM8</accession>
<evidence type="ECO:0000313" key="1">
    <source>
        <dbReference type="EMBL" id="KAK6787544.1"/>
    </source>
</evidence>
<proteinExistence type="predicted"/>
<name>A0AAN8TGM8_SOLBU</name>
<sequence>MSEMNPGPASCEDLHHQQVLQHLHPHQCMLVEIKANKPQQLRLFGEKAHQRNYNNLVINYVPIDSQIPYSYFKGVFCMEENEFQQVDSTLLLIVK</sequence>
<reference evidence="1 2" key="1">
    <citation type="submission" date="2024-02" db="EMBL/GenBank/DDBJ databases">
        <title>de novo genome assembly of Solanum bulbocastanum strain 11H21.</title>
        <authorList>
            <person name="Hosaka A.J."/>
        </authorList>
    </citation>
    <scope>NUCLEOTIDE SEQUENCE [LARGE SCALE GENOMIC DNA]</scope>
    <source>
        <tissue evidence="1">Young leaves</tissue>
    </source>
</reference>
<evidence type="ECO:0000313" key="2">
    <source>
        <dbReference type="Proteomes" id="UP001371456"/>
    </source>
</evidence>